<dbReference type="PANTHER" id="PTHR43540:SF14">
    <property type="entry name" value="ISOCHORISMATASE"/>
    <property type="match status" value="1"/>
</dbReference>
<evidence type="ECO:0000259" key="2">
    <source>
        <dbReference type="Pfam" id="PF00857"/>
    </source>
</evidence>
<evidence type="ECO:0000256" key="1">
    <source>
        <dbReference type="ARBA" id="ARBA00022801"/>
    </source>
</evidence>
<dbReference type="InterPro" id="IPR036380">
    <property type="entry name" value="Isochorismatase-like_sf"/>
</dbReference>
<reference evidence="3" key="1">
    <citation type="submission" date="2019-08" db="EMBL/GenBank/DDBJ databases">
        <authorList>
            <person name="Kucharzyk K."/>
            <person name="Murdoch R.W."/>
            <person name="Higgins S."/>
            <person name="Loffler F."/>
        </authorList>
    </citation>
    <scope>NUCLEOTIDE SEQUENCE</scope>
</reference>
<evidence type="ECO:0000313" key="3">
    <source>
        <dbReference type="EMBL" id="MPM78943.1"/>
    </source>
</evidence>
<protein>
    <recommendedName>
        <fullName evidence="2">Isochorismatase-like domain-containing protein</fullName>
    </recommendedName>
</protein>
<sequence length="174" mass="20259">MVLLVVDTQKLLVNSKLYNFENFVINIRELIDTSRKNNIEVLYVIHDEGVESDLTKGKDGFEVYEEFKPMEQEKVFVKNVNSSFRGTGLLEYLREKGEKDIIVVGLQTDKCIDATIKCGFEHGFNMIVPSYANSTVDNDFFSGEQSYKYYNEFMWKDRYAKCISINKVVNMLKR</sequence>
<dbReference type="AlphaFoldDB" id="A0A645CPU8"/>
<keyword evidence="1" id="KW-0378">Hydrolase</keyword>
<proteinExistence type="predicted"/>
<dbReference type="Gene3D" id="3.40.50.850">
    <property type="entry name" value="Isochorismatase-like"/>
    <property type="match status" value="1"/>
</dbReference>
<dbReference type="InterPro" id="IPR000868">
    <property type="entry name" value="Isochorismatase-like_dom"/>
</dbReference>
<dbReference type="GO" id="GO:0016787">
    <property type="term" value="F:hydrolase activity"/>
    <property type="evidence" value="ECO:0007669"/>
    <property type="project" value="UniProtKB-KW"/>
</dbReference>
<organism evidence="3">
    <name type="scientific">bioreactor metagenome</name>
    <dbReference type="NCBI Taxonomy" id="1076179"/>
    <lineage>
        <taxon>unclassified sequences</taxon>
        <taxon>metagenomes</taxon>
        <taxon>ecological metagenomes</taxon>
    </lineage>
</organism>
<feature type="domain" description="Isochorismatase-like" evidence="2">
    <location>
        <begin position="2"/>
        <end position="139"/>
    </location>
</feature>
<dbReference type="CDD" id="cd01014">
    <property type="entry name" value="nicotinamidase_related"/>
    <property type="match status" value="1"/>
</dbReference>
<dbReference type="Pfam" id="PF00857">
    <property type="entry name" value="Isochorismatase"/>
    <property type="match status" value="1"/>
</dbReference>
<accession>A0A645CPU8</accession>
<dbReference type="SUPFAM" id="SSF52499">
    <property type="entry name" value="Isochorismatase-like hydrolases"/>
    <property type="match status" value="1"/>
</dbReference>
<dbReference type="EMBL" id="VSSQ01029006">
    <property type="protein sequence ID" value="MPM78943.1"/>
    <property type="molecule type" value="Genomic_DNA"/>
</dbReference>
<dbReference type="InterPro" id="IPR050272">
    <property type="entry name" value="Isochorismatase-like_hydrls"/>
</dbReference>
<dbReference type="PANTHER" id="PTHR43540">
    <property type="entry name" value="PEROXYUREIDOACRYLATE/UREIDOACRYLATE AMIDOHYDROLASE-RELATED"/>
    <property type="match status" value="1"/>
</dbReference>
<comment type="caution">
    <text evidence="3">The sequence shown here is derived from an EMBL/GenBank/DDBJ whole genome shotgun (WGS) entry which is preliminary data.</text>
</comment>
<gene>
    <name evidence="3" type="ORF">SDC9_125958</name>
</gene>
<name>A0A645CPU8_9ZZZZ</name>